<sequence length="1186" mass="130708">MAHAKKIFRPGFFMSVLLLMNFTAPASAATNETDQHALLDIKKLITQDPFEVLNSWDNSVHFCNWPGVACSNLHQRVTVLNISSLKLVGPLSPSVGNLSFLKTLSIHDNNFHGEIPQEIGKLFRLQYFRSANNSFEGEFPINLTSCIELRFIDLRGNSLSGRIPVELSTLSRLRVLNLLRNNFSGKIPPSLGNLSSLEFLSLSKNSLEGSIPIEIGKLDKLYYLALSSNNLSGIFPVEIFNISSIQTLSITNNKLSGHFPPSLGVTLPKLTEFLADINQFSGSIPASFANASRLTKLTIGNNSLTGPIPRSFGSLQELQILHLGQNSLATDISFITSLTNCTSLRVLSLSSTQIGGVLPNSVVNLSTTLEYLWLDDNYISGGLPEGIDNYLNLVFLDLSMNSLTGNLPNSIGQLTKLQVVHLFQNKFSGKIPPSFGNITNLQMLILEDNLLGGSIPVSLGNCSNLRGLHLAKNQLTGFLPREVILSSLTVGLILDDNQLTGSLPSEMGNMKSLVTLVIAGNKFSGGIPDSLGDCLMLERLYMEGNSFVGTIPSSLGNLKSTQIIDLSRNNLSGIIPASLRNLSLMENLNLSFNMLEGEVPTGGVFNNLGKFSVLGNHKLCGGIKSLNLSACPGVPKKQGQHSVRVMIILAITVPLFIILLIACIYAKLPVKSSNHLLHSNSTDENPYPRISYREIFQSTSGFSVENMIGEGRYGCVYKGVLSPGEQNVAVKVLKLQERGATKSFLAECEAIRNLRHRNLVKIITTCSSIDLEGNDFKALVYEFMQKGSLETWLHRISLGHDDVKKLNPHLRLNIAIDVALALDYLHHHGKTPIIHCDLKPSNILLDDNLCAHLSDFGLAKFLSPPESTSTSRSSGFGGTIGYIAPEYGMGGRVSTQGDMYSFGILLLELFTGKRPTNSMFTENSSLHHYVKTSLPNLVMEIVDPDMLMTEENGQIMTDQASDSSKMRTEEFLVRVLRMGVVCSSELPDERMDSRDVIRELQAIKETFQVTKERKMKRRQDCRLYVIRFAEYILNGVTYKASWMSDPIKYRTSLASQLLKRGCEKVTGFYLDDMKISGGRDDMASMEENRLQSRPFLKDRRKFVQMVDPLLEGCFSVRSLHHAVAITAMCLQEQSSFRPLISDIVMALEFLASQADSSDSQEGGSHTRTSSSPSQLEGKLENRRRGL</sequence>
<keyword evidence="6" id="KW-0723">Serine/threonine-protein kinase</keyword>
<evidence type="ECO:0000256" key="17">
    <source>
        <dbReference type="ARBA" id="ARBA00023136"/>
    </source>
</evidence>
<evidence type="ECO:0000256" key="15">
    <source>
        <dbReference type="ARBA" id="ARBA00022840"/>
    </source>
</evidence>
<evidence type="ECO:0000259" key="25">
    <source>
        <dbReference type="PROSITE" id="PS50011"/>
    </source>
</evidence>
<dbReference type="FunFam" id="3.80.10.10:FF:000101">
    <property type="entry name" value="LRR receptor-like serine/threonine-protein kinase ERECTA"/>
    <property type="match status" value="1"/>
</dbReference>
<gene>
    <name evidence="26" type="ORF">FPE_LOCUS29935</name>
</gene>
<keyword evidence="18" id="KW-0675">Receptor</keyword>
<evidence type="ECO:0000313" key="27">
    <source>
        <dbReference type="Proteomes" id="UP000834106"/>
    </source>
</evidence>
<evidence type="ECO:0000256" key="3">
    <source>
        <dbReference type="ARBA" id="ARBA00008684"/>
    </source>
</evidence>
<keyword evidence="13 22" id="KW-0547">Nucleotide-binding</keyword>
<dbReference type="FunFam" id="1.10.510.10:FF:000358">
    <property type="entry name" value="Putative leucine-rich repeat receptor-like serine/threonine-protein kinase"/>
    <property type="match status" value="1"/>
</dbReference>
<keyword evidence="15 22" id="KW-0067">ATP-binding</keyword>
<evidence type="ECO:0000256" key="14">
    <source>
        <dbReference type="ARBA" id="ARBA00022777"/>
    </source>
</evidence>
<dbReference type="SUPFAM" id="SSF56112">
    <property type="entry name" value="Protein kinase-like (PK-like)"/>
    <property type="match status" value="1"/>
</dbReference>
<dbReference type="EMBL" id="OU503054">
    <property type="protein sequence ID" value="CAI9782505.1"/>
    <property type="molecule type" value="Genomic_DNA"/>
</dbReference>
<dbReference type="FunFam" id="3.80.10.10:FF:000288">
    <property type="entry name" value="LRR receptor-like serine/threonine-protein kinase EFR"/>
    <property type="match status" value="1"/>
</dbReference>
<dbReference type="Gene3D" id="3.80.10.10">
    <property type="entry name" value="Ribonuclease Inhibitor"/>
    <property type="match status" value="3"/>
</dbReference>
<dbReference type="Proteomes" id="UP000834106">
    <property type="component" value="Chromosome 19"/>
</dbReference>
<dbReference type="Pfam" id="PF08263">
    <property type="entry name" value="LRRNT_2"/>
    <property type="match status" value="1"/>
</dbReference>
<evidence type="ECO:0000256" key="19">
    <source>
        <dbReference type="ARBA" id="ARBA00023180"/>
    </source>
</evidence>
<evidence type="ECO:0000256" key="21">
    <source>
        <dbReference type="ARBA" id="ARBA00048679"/>
    </source>
</evidence>
<evidence type="ECO:0000256" key="8">
    <source>
        <dbReference type="ARBA" id="ARBA00022614"/>
    </source>
</evidence>
<comment type="subcellular location">
    <subcellularLocation>
        <location evidence="1">Cell membrane</location>
        <topology evidence="1">Single-pass membrane protein</topology>
    </subcellularLocation>
    <subcellularLocation>
        <location evidence="2">Membrane</location>
        <topology evidence="2">Single-pass type I membrane protein</topology>
    </subcellularLocation>
</comment>
<comment type="catalytic activity">
    <reaction evidence="21">
        <text>L-seryl-[protein] + ATP = O-phospho-L-seryl-[protein] + ADP + H(+)</text>
        <dbReference type="Rhea" id="RHEA:17989"/>
        <dbReference type="Rhea" id="RHEA-COMP:9863"/>
        <dbReference type="Rhea" id="RHEA-COMP:11604"/>
        <dbReference type="ChEBI" id="CHEBI:15378"/>
        <dbReference type="ChEBI" id="CHEBI:29999"/>
        <dbReference type="ChEBI" id="CHEBI:30616"/>
        <dbReference type="ChEBI" id="CHEBI:83421"/>
        <dbReference type="ChEBI" id="CHEBI:456216"/>
        <dbReference type="EC" id="2.7.11.1"/>
    </reaction>
</comment>
<dbReference type="GO" id="GO:0004674">
    <property type="term" value="F:protein serine/threonine kinase activity"/>
    <property type="evidence" value="ECO:0007669"/>
    <property type="project" value="UniProtKB-KW"/>
</dbReference>
<dbReference type="Pfam" id="PF13855">
    <property type="entry name" value="LRR_8"/>
    <property type="match status" value="1"/>
</dbReference>
<keyword evidence="11 24" id="KW-0732">Signal</keyword>
<keyword evidence="16" id="KW-1133">Transmembrane helix</keyword>
<feature type="region of interest" description="Disordered" evidence="23">
    <location>
        <begin position="1155"/>
        <end position="1186"/>
    </location>
</feature>
<evidence type="ECO:0000256" key="20">
    <source>
        <dbReference type="ARBA" id="ARBA00047899"/>
    </source>
</evidence>
<evidence type="ECO:0000256" key="7">
    <source>
        <dbReference type="ARBA" id="ARBA00022553"/>
    </source>
</evidence>
<evidence type="ECO:0000256" key="10">
    <source>
        <dbReference type="ARBA" id="ARBA00022692"/>
    </source>
</evidence>
<evidence type="ECO:0000256" key="11">
    <source>
        <dbReference type="ARBA" id="ARBA00022729"/>
    </source>
</evidence>
<dbReference type="PROSITE" id="PS50011">
    <property type="entry name" value="PROTEIN_KINASE_DOM"/>
    <property type="match status" value="1"/>
</dbReference>
<evidence type="ECO:0000256" key="2">
    <source>
        <dbReference type="ARBA" id="ARBA00004479"/>
    </source>
</evidence>
<dbReference type="Pfam" id="PF00560">
    <property type="entry name" value="LRR_1"/>
    <property type="match status" value="7"/>
</dbReference>
<keyword evidence="10" id="KW-0812">Transmembrane</keyword>
<evidence type="ECO:0000256" key="4">
    <source>
        <dbReference type="ARBA" id="ARBA00012513"/>
    </source>
</evidence>
<dbReference type="CDD" id="cd14066">
    <property type="entry name" value="STKc_IRAK"/>
    <property type="match status" value="1"/>
</dbReference>
<feature type="compositionally biased region" description="Polar residues" evidence="23">
    <location>
        <begin position="1155"/>
        <end position="1174"/>
    </location>
</feature>
<evidence type="ECO:0000256" key="9">
    <source>
        <dbReference type="ARBA" id="ARBA00022679"/>
    </source>
</evidence>
<dbReference type="InterPro" id="IPR055414">
    <property type="entry name" value="LRR_R13L4/SHOC2-like"/>
</dbReference>
<evidence type="ECO:0000256" key="5">
    <source>
        <dbReference type="ARBA" id="ARBA00022475"/>
    </source>
</evidence>
<evidence type="ECO:0000256" key="16">
    <source>
        <dbReference type="ARBA" id="ARBA00022989"/>
    </source>
</evidence>
<feature type="binding site" evidence="22">
    <location>
        <position position="731"/>
    </location>
    <ligand>
        <name>ATP</name>
        <dbReference type="ChEBI" id="CHEBI:30616"/>
    </ligand>
</feature>
<keyword evidence="27" id="KW-1185">Reference proteome</keyword>
<dbReference type="GO" id="GO:0005886">
    <property type="term" value="C:plasma membrane"/>
    <property type="evidence" value="ECO:0007669"/>
    <property type="project" value="UniProtKB-SubCell"/>
</dbReference>
<evidence type="ECO:0000256" key="1">
    <source>
        <dbReference type="ARBA" id="ARBA00004162"/>
    </source>
</evidence>
<dbReference type="FunFam" id="3.80.10.10:FF:001158">
    <property type="entry name" value="Leucine-rich repeat protein kinase family protein"/>
    <property type="match status" value="1"/>
</dbReference>
<keyword evidence="17" id="KW-0472">Membrane</keyword>
<comment type="catalytic activity">
    <reaction evidence="20">
        <text>L-threonyl-[protein] + ATP = O-phospho-L-threonyl-[protein] + ADP + H(+)</text>
        <dbReference type="Rhea" id="RHEA:46608"/>
        <dbReference type="Rhea" id="RHEA-COMP:11060"/>
        <dbReference type="Rhea" id="RHEA-COMP:11605"/>
        <dbReference type="ChEBI" id="CHEBI:15378"/>
        <dbReference type="ChEBI" id="CHEBI:30013"/>
        <dbReference type="ChEBI" id="CHEBI:30616"/>
        <dbReference type="ChEBI" id="CHEBI:61977"/>
        <dbReference type="ChEBI" id="CHEBI:456216"/>
        <dbReference type="EC" id="2.7.11.1"/>
    </reaction>
</comment>
<proteinExistence type="inferred from homology"/>
<dbReference type="InterPro" id="IPR011009">
    <property type="entry name" value="Kinase-like_dom_sf"/>
</dbReference>
<dbReference type="SUPFAM" id="SSF52058">
    <property type="entry name" value="L domain-like"/>
    <property type="match status" value="2"/>
</dbReference>
<dbReference type="Gene3D" id="1.10.510.10">
    <property type="entry name" value="Transferase(Phosphotransferase) domain 1"/>
    <property type="match status" value="1"/>
</dbReference>
<dbReference type="AlphaFoldDB" id="A0AAD2AC96"/>
<comment type="similarity">
    <text evidence="3">Belongs to the protein kinase superfamily. Ser/Thr protein kinase family.</text>
</comment>
<dbReference type="PANTHER" id="PTHR27008:SF592">
    <property type="entry name" value="LEUCINE-RICH REPEAT RECEPTOR-LIKE PROTEIN KINASE FAMILY PROTEIN-RELATED"/>
    <property type="match status" value="1"/>
</dbReference>
<dbReference type="Pfam" id="PF23598">
    <property type="entry name" value="LRR_14"/>
    <property type="match status" value="1"/>
</dbReference>
<dbReference type="SMART" id="SM00220">
    <property type="entry name" value="S_TKc"/>
    <property type="match status" value="1"/>
</dbReference>
<feature type="chain" id="PRO_5042013373" description="non-specific serine/threonine protein kinase" evidence="24">
    <location>
        <begin position="29"/>
        <end position="1186"/>
    </location>
</feature>
<feature type="signal peptide" evidence="24">
    <location>
        <begin position="1"/>
        <end position="28"/>
    </location>
</feature>
<dbReference type="InterPro" id="IPR008271">
    <property type="entry name" value="Ser/Thr_kinase_AS"/>
</dbReference>
<evidence type="ECO:0000313" key="26">
    <source>
        <dbReference type="EMBL" id="CAI9782505.1"/>
    </source>
</evidence>
<dbReference type="Pfam" id="PF00069">
    <property type="entry name" value="Pkinase"/>
    <property type="match status" value="1"/>
</dbReference>
<dbReference type="InterPro" id="IPR000719">
    <property type="entry name" value="Prot_kinase_dom"/>
</dbReference>
<dbReference type="EC" id="2.7.11.1" evidence="4"/>
<keyword evidence="19" id="KW-0325">Glycoprotein</keyword>
<evidence type="ECO:0000256" key="12">
    <source>
        <dbReference type="ARBA" id="ARBA00022737"/>
    </source>
</evidence>
<dbReference type="InterPro" id="IPR001611">
    <property type="entry name" value="Leu-rich_rpt"/>
</dbReference>
<dbReference type="InterPro" id="IPR051809">
    <property type="entry name" value="Plant_receptor-like_S/T_kinase"/>
</dbReference>
<feature type="domain" description="Protein kinase" evidence="25">
    <location>
        <begin position="702"/>
        <end position="1007"/>
    </location>
</feature>
<keyword evidence="8" id="KW-0433">Leucine-rich repeat</keyword>
<dbReference type="GO" id="GO:0005524">
    <property type="term" value="F:ATP binding"/>
    <property type="evidence" value="ECO:0007669"/>
    <property type="project" value="UniProtKB-UniRule"/>
</dbReference>
<dbReference type="InterPro" id="IPR013210">
    <property type="entry name" value="LRR_N_plant-typ"/>
</dbReference>
<evidence type="ECO:0000256" key="6">
    <source>
        <dbReference type="ARBA" id="ARBA00022527"/>
    </source>
</evidence>
<evidence type="ECO:0000256" key="18">
    <source>
        <dbReference type="ARBA" id="ARBA00023170"/>
    </source>
</evidence>
<dbReference type="PANTHER" id="PTHR27008">
    <property type="entry name" value="OS04G0122200 PROTEIN"/>
    <property type="match status" value="1"/>
</dbReference>
<dbReference type="Gene3D" id="3.30.200.20">
    <property type="entry name" value="Phosphorylase Kinase, domain 1"/>
    <property type="match status" value="1"/>
</dbReference>
<keyword evidence="12" id="KW-0677">Repeat</keyword>
<keyword evidence="9" id="KW-0808">Transferase</keyword>
<organism evidence="26 27">
    <name type="scientific">Fraxinus pennsylvanica</name>
    <dbReference type="NCBI Taxonomy" id="56036"/>
    <lineage>
        <taxon>Eukaryota</taxon>
        <taxon>Viridiplantae</taxon>
        <taxon>Streptophyta</taxon>
        <taxon>Embryophyta</taxon>
        <taxon>Tracheophyta</taxon>
        <taxon>Spermatophyta</taxon>
        <taxon>Magnoliopsida</taxon>
        <taxon>eudicotyledons</taxon>
        <taxon>Gunneridae</taxon>
        <taxon>Pentapetalae</taxon>
        <taxon>asterids</taxon>
        <taxon>lamiids</taxon>
        <taxon>Lamiales</taxon>
        <taxon>Oleaceae</taxon>
        <taxon>Oleeae</taxon>
        <taxon>Fraxinus</taxon>
    </lineage>
</organism>
<evidence type="ECO:0000256" key="13">
    <source>
        <dbReference type="ARBA" id="ARBA00022741"/>
    </source>
</evidence>
<feature type="compositionally biased region" description="Basic and acidic residues" evidence="23">
    <location>
        <begin position="1177"/>
        <end position="1186"/>
    </location>
</feature>
<dbReference type="PROSITE" id="PS00108">
    <property type="entry name" value="PROTEIN_KINASE_ST"/>
    <property type="match status" value="1"/>
</dbReference>
<name>A0AAD2AC96_9LAMI</name>
<evidence type="ECO:0000256" key="24">
    <source>
        <dbReference type="SAM" id="SignalP"/>
    </source>
</evidence>
<evidence type="ECO:0000256" key="22">
    <source>
        <dbReference type="PROSITE-ProRule" id="PRU10141"/>
    </source>
</evidence>
<evidence type="ECO:0000256" key="23">
    <source>
        <dbReference type="SAM" id="MobiDB-lite"/>
    </source>
</evidence>
<keyword evidence="14" id="KW-0418">Kinase</keyword>
<keyword evidence="7" id="KW-0597">Phosphoprotein</keyword>
<reference evidence="26" key="1">
    <citation type="submission" date="2023-05" db="EMBL/GenBank/DDBJ databases">
        <authorList>
            <person name="Huff M."/>
        </authorList>
    </citation>
    <scope>NUCLEOTIDE SEQUENCE</scope>
</reference>
<dbReference type="InterPro" id="IPR032675">
    <property type="entry name" value="LRR_dom_sf"/>
</dbReference>
<keyword evidence="5" id="KW-1003">Cell membrane</keyword>
<protein>
    <recommendedName>
        <fullName evidence="4">non-specific serine/threonine protein kinase</fullName>
        <ecNumber evidence="4">2.7.11.1</ecNumber>
    </recommendedName>
</protein>
<dbReference type="InterPro" id="IPR017441">
    <property type="entry name" value="Protein_kinase_ATP_BS"/>
</dbReference>
<accession>A0AAD2AC96</accession>
<dbReference type="FunFam" id="3.30.200.20:FF:000432">
    <property type="entry name" value="LRR receptor-like serine/threonine-protein kinase EFR"/>
    <property type="match status" value="1"/>
</dbReference>
<dbReference type="PROSITE" id="PS00107">
    <property type="entry name" value="PROTEIN_KINASE_ATP"/>
    <property type="match status" value="1"/>
</dbReference>